<accession>A0A292YEJ8</accession>
<evidence type="ECO:0000313" key="2">
    <source>
        <dbReference type="Proteomes" id="UP000217944"/>
    </source>
</evidence>
<dbReference type="AlphaFoldDB" id="A0A292YEJ8"/>
<proteinExistence type="predicted"/>
<reference evidence="1 2" key="1">
    <citation type="journal article" date="2017" name="Syst. Appl. Microbiol.">
        <title>Lebetimonas natsushimae sp. nov., a novel strictly anaerobic, moderately thermophilic chemoautotroph isolated from a deep-sea hydrothermal vent polychaete nest in the Mid-Okinawa Trough.</title>
        <authorList>
            <person name="Nagata R."/>
            <person name="Takaki Y."/>
            <person name="Tame A."/>
            <person name="Nunoura T."/>
            <person name="Muto H."/>
            <person name="Mino S."/>
            <person name="Sawayama S."/>
            <person name="Takai K."/>
            <person name="Nakagawa S."/>
        </authorList>
    </citation>
    <scope>NUCLEOTIDE SEQUENCE [LARGE SCALE GENOMIC DNA]</scope>
    <source>
        <strain evidence="1 2">HS1857</strain>
    </source>
</reference>
<keyword evidence="2" id="KW-1185">Reference proteome</keyword>
<gene>
    <name evidence="1" type="ORF">LNAT_P0820</name>
</gene>
<name>A0A292YEJ8_9BACT</name>
<protein>
    <submittedName>
        <fullName evidence="1">Uncharacterized protein</fullName>
    </submittedName>
</protein>
<comment type="caution">
    <text evidence="1">The sequence shown here is derived from an EMBL/GenBank/DDBJ whole genome shotgun (WGS) entry which is preliminary data.</text>
</comment>
<dbReference type="RefSeq" id="WP_096258654.1">
    <property type="nucleotide sequence ID" value="NZ_BDME01000001.1"/>
</dbReference>
<dbReference type="EMBL" id="BDME01000001">
    <property type="protein sequence ID" value="GAX87524.1"/>
    <property type="molecule type" value="Genomic_DNA"/>
</dbReference>
<dbReference type="OrthoDB" id="5373099at2"/>
<evidence type="ECO:0000313" key="1">
    <source>
        <dbReference type="EMBL" id="GAX87524.1"/>
    </source>
</evidence>
<organism evidence="1 2">
    <name type="scientific">Lebetimonas natsushimae</name>
    <dbReference type="NCBI Taxonomy" id="1936991"/>
    <lineage>
        <taxon>Bacteria</taxon>
        <taxon>Pseudomonadati</taxon>
        <taxon>Campylobacterota</taxon>
        <taxon>Epsilonproteobacteria</taxon>
        <taxon>Nautiliales</taxon>
        <taxon>Nautiliaceae</taxon>
        <taxon>Lebetimonas</taxon>
    </lineage>
</organism>
<sequence length="84" mass="9759">MIIKITFPFKDSPNTIELKEIVIETDDNDLITQLKSTNNPIEIGIILSENERKYKKIDSEKKEDLHIEIAEVLTSPALRKKFNF</sequence>
<dbReference type="Proteomes" id="UP000217944">
    <property type="component" value="Unassembled WGS sequence"/>
</dbReference>